<organism evidence="6 7">
    <name type="scientific">Agromyces neolithicus</name>
    <dbReference type="NCBI Taxonomy" id="269420"/>
    <lineage>
        <taxon>Bacteria</taxon>
        <taxon>Bacillati</taxon>
        <taxon>Actinomycetota</taxon>
        <taxon>Actinomycetes</taxon>
        <taxon>Micrococcales</taxon>
        <taxon>Microbacteriaceae</taxon>
        <taxon>Agromyces</taxon>
    </lineage>
</organism>
<evidence type="ECO:0000256" key="4">
    <source>
        <dbReference type="PROSITE-ProRule" id="PRU00335"/>
    </source>
</evidence>
<gene>
    <name evidence="6" type="ORF">GCM10009749_17490</name>
</gene>
<sequence>MPDDAPRRNPMRERFRDQVRDEVKDAALAQLADGGPQAISLNAIAKSLAVTGPALYRYFAGRDELLSTLIVDAYVDLRDALAHDADAAPTADRVERVSRLAYAYRNWALAQPHRYELLFKPPLPGYDAHAAPLAEAARSLMGILLGALAERAAPADEAKYTNDEVLEARSGGTQDFQNGVRTWSRLHGFVSLELGGAFAAMGLDADALFDAEVHALAPAVS</sequence>
<accession>A0ABN2M4I1</accession>
<dbReference type="InterPro" id="IPR025996">
    <property type="entry name" value="MT1864/Rv1816-like_C"/>
</dbReference>
<dbReference type="InterPro" id="IPR050109">
    <property type="entry name" value="HTH-type_TetR-like_transc_reg"/>
</dbReference>
<dbReference type="InterPro" id="IPR001647">
    <property type="entry name" value="HTH_TetR"/>
</dbReference>
<dbReference type="EMBL" id="BAAANJ010000005">
    <property type="protein sequence ID" value="GAA1809496.1"/>
    <property type="molecule type" value="Genomic_DNA"/>
</dbReference>
<keyword evidence="3" id="KW-0804">Transcription</keyword>
<evidence type="ECO:0000256" key="3">
    <source>
        <dbReference type="ARBA" id="ARBA00023163"/>
    </source>
</evidence>
<dbReference type="PANTHER" id="PTHR30055:SF243">
    <property type="entry name" value="HTH-TYPE TRANSCRIPTIONAL REGULATOR RV1816"/>
    <property type="match status" value="1"/>
</dbReference>
<dbReference type="PANTHER" id="PTHR30055">
    <property type="entry name" value="HTH-TYPE TRANSCRIPTIONAL REGULATOR RUTR"/>
    <property type="match status" value="1"/>
</dbReference>
<dbReference type="Proteomes" id="UP001500002">
    <property type="component" value="Unassembled WGS sequence"/>
</dbReference>
<dbReference type="Pfam" id="PF00440">
    <property type="entry name" value="TetR_N"/>
    <property type="match status" value="1"/>
</dbReference>
<keyword evidence="2 4" id="KW-0238">DNA-binding</keyword>
<evidence type="ECO:0000256" key="2">
    <source>
        <dbReference type="ARBA" id="ARBA00023125"/>
    </source>
</evidence>
<evidence type="ECO:0000259" key="5">
    <source>
        <dbReference type="PROSITE" id="PS50977"/>
    </source>
</evidence>
<keyword evidence="7" id="KW-1185">Reference proteome</keyword>
<dbReference type="PROSITE" id="PS50977">
    <property type="entry name" value="HTH_TETR_2"/>
    <property type="match status" value="1"/>
</dbReference>
<feature type="DNA-binding region" description="H-T-H motif" evidence="4">
    <location>
        <begin position="40"/>
        <end position="59"/>
    </location>
</feature>
<protein>
    <submittedName>
        <fullName evidence="6">TetR/AcrR family transcriptional regulator</fullName>
    </submittedName>
</protein>
<dbReference type="RefSeq" id="WP_344295469.1">
    <property type="nucleotide sequence ID" value="NZ_BAAANJ010000005.1"/>
</dbReference>
<name>A0ABN2M4I1_9MICO</name>
<evidence type="ECO:0000313" key="6">
    <source>
        <dbReference type="EMBL" id="GAA1809496.1"/>
    </source>
</evidence>
<dbReference type="SUPFAM" id="SSF46689">
    <property type="entry name" value="Homeodomain-like"/>
    <property type="match status" value="1"/>
</dbReference>
<dbReference type="Pfam" id="PF13305">
    <property type="entry name" value="TetR_C_33"/>
    <property type="match status" value="1"/>
</dbReference>
<evidence type="ECO:0000256" key="1">
    <source>
        <dbReference type="ARBA" id="ARBA00023015"/>
    </source>
</evidence>
<evidence type="ECO:0000313" key="7">
    <source>
        <dbReference type="Proteomes" id="UP001500002"/>
    </source>
</evidence>
<proteinExistence type="predicted"/>
<keyword evidence="1" id="KW-0805">Transcription regulation</keyword>
<dbReference type="SUPFAM" id="SSF48498">
    <property type="entry name" value="Tetracyclin repressor-like, C-terminal domain"/>
    <property type="match status" value="1"/>
</dbReference>
<reference evidence="6 7" key="1">
    <citation type="journal article" date="2019" name="Int. J. Syst. Evol. Microbiol.">
        <title>The Global Catalogue of Microorganisms (GCM) 10K type strain sequencing project: providing services to taxonomists for standard genome sequencing and annotation.</title>
        <authorList>
            <consortium name="The Broad Institute Genomics Platform"/>
            <consortium name="The Broad Institute Genome Sequencing Center for Infectious Disease"/>
            <person name="Wu L."/>
            <person name="Ma J."/>
        </authorList>
    </citation>
    <scope>NUCLEOTIDE SEQUENCE [LARGE SCALE GENOMIC DNA]</scope>
    <source>
        <strain evidence="6 7">JCM 14322</strain>
    </source>
</reference>
<feature type="domain" description="HTH tetR-type" evidence="5">
    <location>
        <begin position="17"/>
        <end position="77"/>
    </location>
</feature>
<dbReference type="InterPro" id="IPR036271">
    <property type="entry name" value="Tet_transcr_reg_TetR-rel_C_sf"/>
</dbReference>
<dbReference type="InterPro" id="IPR009057">
    <property type="entry name" value="Homeodomain-like_sf"/>
</dbReference>
<dbReference type="Gene3D" id="1.10.357.10">
    <property type="entry name" value="Tetracycline Repressor, domain 2"/>
    <property type="match status" value="1"/>
</dbReference>
<comment type="caution">
    <text evidence="6">The sequence shown here is derived from an EMBL/GenBank/DDBJ whole genome shotgun (WGS) entry which is preliminary data.</text>
</comment>